<keyword evidence="4 6" id="KW-0472">Membrane</keyword>
<feature type="transmembrane region" description="Helical" evidence="6">
    <location>
        <begin position="105"/>
        <end position="128"/>
    </location>
</feature>
<dbReference type="PANTHER" id="PTHR22950">
    <property type="entry name" value="AMINO ACID TRANSPORTER"/>
    <property type="match status" value="1"/>
</dbReference>
<dbReference type="GO" id="GO:0015179">
    <property type="term" value="F:L-amino acid transmembrane transporter activity"/>
    <property type="evidence" value="ECO:0007669"/>
    <property type="project" value="TreeGrafter"/>
</dbReference>
<evidence type="ECO:0000259" key="7">
    <source>
        <dbReference type="Pfam" id="PF01490"/>
    </source>
</evidence>
<dbReference type="EMBL" id="CAKLBY020000035">
    <property type="protein sequence ID" value="CAK7908082.1"/>
    <property type="molecule type" value="Genomic_DNA"/>
</dbReference>
<feature type="transmembrane region" description="Helical" evidence="6">
    <location>
        <begin position="423"/>
        <end position="444"/>
    </location>
</feature>
<organism evidence="8 9">
    <name type="scientific">Peronospora matthiolae</name>
    <dbReference type="NCBI Taxonomy" id="2874970"/>
    <lineage>
        <taxon>Eukaryota</taxon>
        <taxon>Sar</taxon>
        <taxon>Stramenopiles</taxon>
        <taxon>Oomycota</taxon>
        <taxon>Peronosporomycetes</taxon>
        <taxon>Peronosporales</taxon>
        <taxon>Peronosporaceae</taxon>
        <taxon>Peronospora</taxon>
    </lineage>
</organism>
<feature type="transmembrane region" description="Helical" evidence="6">
    <location>
        <begin position="289"/>
        <end position="310"/>
    </location>
</feature>
<reference evidence="8" key="1">
    <citation type="submission" date="2024-01" db="EMBL/GenBank/DDBJ databases">
        <authorList>
            <person name="Webb A."/>
        </authorList>
    </citation>
    <scope>NUCLEOTIDE SEQUENCE</scope>
    <source>
        <strain evidence="8">Pm1</strain>
    </source>
</reference>
<dbReference type="Pfam" id="PF01490">
    <property type="entry name" value="Aa_trans"/>
    <property type="match status" value="1"/>
</dbReference>
<feature type="region of interest" description="Disordered" evidence="5">
    <location>
        <begin position="76"/>
        <end position="96"/>
    </location>
</feature>
<sequence>MPNNNNSRSSTPFLPVKRGPRDLLDTLKYQCDCSRRAVSMGEYVASPRVASGSVQGFAKESDALLESVHAIDVDAKMRSTKKKQQPTGQADQEQARSIPRATSSLWGSTFTLTNTILGSGTLAVPFAIASSGWLLGNIIMLVIAMITRYSVHLLLAASDRAGTNCAKTYESLGHYTMGAFGTRLAEFSFIFGGFGTLVSYLIFVTDLCAAVLAVTSHDKWLITVALVTTIVFPLSLSRQIGKLWLASVLAILSICYVVAFVVVAFLVAYNTEGLTIAPGVEAIRLEPGSVYTLTLLISAFACHNTALPVYEELKDRTLPRINRAVVGAITVAFVLYEAISLCGYLQFGSETKDNILLNFSPEYLSHHKAAKVPLLIGQLCMALALILTAPIAMWPFRSCVLSVYLRVKNGVQTPSHEATYKEYVGVTVLSLTVIMICSIFVPSVKIPLSIVGSVSGSLLIFIMPALFFLLQATDPMWSRNHVGPLVMLGAGFVVGTVGLSLTLYKLYHEYY</sequence>
<proteinExistence type="predicted"/>
<comment type="caution">
    <text evidence="8">The sequence shown here is derived from an EMBL/GenBank/DDBJ whole genome shotgun (WGS) entry which is preliminary data.</text>
</comment>
<dbReference type="AlphaFoldDB" id="A0AAV1T8E9"/>
<evidence type="ECO:0000313" key="8">
    <source>
        <dbReference type="EMBL" id="CAK7908082.1"/>
    </source>
</evidence>
<gene>
    <name evidence="8" type="ORF">PM001_LOCUS3655</name>
</gene>
<feature type="domain" description="Amino acid transporter transmembrane" evidence="7">
    <location>
        <begin position="102"/>
        <end position="499"/>
    </location>
</feature>
<feature type="transmembrane region" description="Helical" evidence="6">
    <location>
        <begin position="322"/>
        <end position="347"/>
    </location>
</feature>
<accession>A0AAV1T8E9</accession>
<feature type="transmembrane region" description="Helical" evidence="6">
    <location>
        <begin position="450"/>
        <end position="470"/>
    </location>
</feature>
<name>A0AAV1T8E9_9STRA</name>
<dbReference type="InterPro" id="IPR013057">
    <property type="entry name" value="AA_transpt_TM"/>
</dbReference>
<feature type="transmembrane region" description="Helical" evidence="6">
    <location>
        <begin position="220"/>
        <end position="236"/>
    </location>
</feature>
<protein>
    <recommendedName>
        <fullName evidence="7">Amino acid transporter transmembrane domain-containing protein</fullName>
    </recommendedName>
</protein>
<comment type="subcellular location">
    <subcellularLocation>
        <location evidence="1">Membrane</location>
        <topology evidence="1">Multi-pass membrane protein</topology>
    </subcellularLocation>
</comment>
<evidence type="ECO:0000256" key="2">
    <source>
        <dbReference type="ARBA" id="ARBA00022692"/>
    </source>
</evidence>
<keyword evidence="3 6" id="KW-1133">Transmembrane helix</keyword>
<evidence type="ECO:0000256" key="3">
    <source>
        <dbReference type="ARBA" id="ARBA00022989"/>
    </source>
</evidence>
<evidence type="ECO:0000256" key="6">
    <source>
        <dbReference type="SAM" id="Phobius"/>
    </source>
</evidence>
<dbReference type="Proteomes" id="UP001162060">
    <property type="component" value="Unassembled WGS sequence"/>
</dbReference>
<feature type="transmembrane region" description="Helical" evidence="6">
    <location>
        <begin position="375"/>
        <end position="396"/>
    </location>
</feature>
<keyword evidence="2 6" id="KW-0812">Transmembrane</keyword>
<feature type="transmembrane region" description="Helical" evidence="6">
    <location>
        <begin position="482"/>
        <end position="504"/>
    </location>
</feature>
<evidence type="ECO:0000256" key="5">
    <source>
        <dbReference type="SAM" id="MobiDB-lite"/>
    </source>
</evidence>
<feature type="transmembrane region" description="Helical" evidence="6">
    <location>
        <begin position="187"/>
        <end position="214"/>
    </location>
</feature>
<evidence type="ECO:0000313" key="9">
    <source>
        <dbReference type="Proteomes" id="UP001162060"/>
    </source>
</evidence>
<dbReference type="PANTHER" id="PTHR22950:SF702">
    <property type="entry name" value="AMINO ACID TRANSPORTER PROTEIN"/>
    <property type="match status" value="1"/>
</dbReference>
<feature type="transmembrane region" description="Helical" evidence="6">
    <location>
        <begin position="243"/>
        <end position="269"/>
    </location>
</feature>
<dbReference type="GO" id="GO:0016020">
    <property type="term" value="C:membrane"/>
    <property type="evidence" value="ECO:0007669"/>
    <property type="project" value="UniProtKB-SubCell"/>
</dbReference>
<evidence type="ECO:0000256" key="1">
    <source>
        <dbReference type="ARBA" id="ARBA00004141"/>
    </source>
</evidence>
<feature type="transmembrane region" description="Helical" evidence="6">
    <location>
        <begin position="134"/>
        <end position="151"/>
    </location>
</feature>
<evidence type="ECO:0000256" key="4">
    <source>
        <dbReference type="ARBA" id="ARBA00023136"/>
    </source>
</evidence>